<feature type="region of interest" description="Disordered" evidence="1">
    <location>
        <begin position="54"/>
        <end position="74"/>
    </location>
</feature>
<comment type="caution">
    <text evidence="2">The sequence shown here is derived from an EMBL/GenBank/DDBJ whole genome shotgun (WGS) entry which is preliminary data.</text>
</comment>
<evidence type="ECO:0000313" key="2">
    <source>
        <dbReference type="EMBL" id="MCD9560333.1"/>
    </source>
</evidence>
<dbReference type="EMBL" id="JACEIK010002302">
    <property type="protein sequence ID" value="MCD9560333.1"/>
    <property type="molecule type" value="Genomic_DNA"/>
</dbReference>
<reference evidence="2 3" key="1">
    <citation type="journal article" date="2021" name="BMC Genomics">
        <title>Datura genome reveals duplications of psychoactive alkaloid biosynthetic genes and high mutation rate following tissue culture.</title>
        <authorList>
            <person name="Rajewski A."/>
            <person name="Carter-House D."/>
            <person name="Stajich J."/>
            <person name="Litt A."/>
        </authorList>
    </citation>
    <scope>NUCLEOTIDE SEQUENCE [LARGE SCALE GENOMIC DNA]</scope>
    <source>
        <strain evidence="2">AR-01</strain>
    </source>
</reference>
<keyword evidence="3" id="KW-1185">Reference proteome</keyword>
<protein>
    <recommendedName>
        <fullName evidence="4">Ribosomal protein L10</fullName>
    </recommendedName>
</protein>
<proteinExistence type="predicted"/>
<accession>A0ABS8UPT3</accession>
<evidence type="ECO:0008006" key="4">
    <source>
        <dbReference type="Google" id="ProtNLM"/>
    </source>
</evidence>
<sequence>MDPQRIVLDHVVSLKLPPSYLSKIENTRQERKTNYRTFEALLSKGGSVVGCFNPSSAQHRSSHTLPQAAEDSMPKQTSTESITMFWWNVLVHQILGEPLDSRQVITKRHQPRSSDPKGPNINHPLRKGIRLRSSLFYGRDLSIPGKRRSLLKKKILLRVSGEERSPEILISFHSSGSTSNQWRKLKNPWFPGRTLFRRSCFGIGKKKRFFAQLAHSVAHPLERIPFLLVRLSNFL</sequence>
<feature type="compositionally biased region" description="Polar residues" evidence="1">
    <location>
        <begin position="54"/>
        <end position="65"/>
    </location>
</feature>
<gene>
    <name evidence="2" type="ORF">HAX54_018951</name>
</gene>
<dbReference type="Proteomes" id="UP000823775">
    <property type="component" value="Unassembled WGS sequence"/>
</dbReference>
<organism evidence="2 3">
    <name type="scientific">Datura stramonium</name>
    <name type="common">Jimsonweed</name>
    <name type="synonym">Common thornapple</name>
    <dbReference type="NCBI Taxonomy" id="4076"/>
    <lineage>
        <taxon>Eukaryota</taxon>
        <taxon>Viridiplantae</taxon>
        <taxon>Streptophyta</taxon>
        <taxon>Embryophyta</taxon>
        <taxon>Tracheophyta</taxon>
        <taxon>Spermatophyta</taxon>
        <taxon>Magnoliopsida</taxon>
        <taxon>eudicotyledons</taxon>
        <taxon>Gunneridae</taxon>
        <taxon>Pentapetalae</taxon>
        <taxon>asterids</taxon>
        <taxon>lamiids</taxon>
        <taxon>Solanales</taxon>
        <taxon>Solanaceae</taxon>
        <taxon>Solanoideae</taxon>
        <taxon>Datureae</taxon>
        <taxon>Datura</taxon>
    </lineage>
</organism>
<evidence type="ECO:0000256" key="1">
    <source>
        <dbReference type="SAM" id="MobiDB-lite"/>
    </source>
</evidence>
<evidence type="ECO:0000313" key="3">
    <source>
        <dbReference type="Proteomes" id="UP000823775"/>
    </source>
</evidence>
<feature type="region of interest" description="Disordered" evidence="1">
    <location>
        <begin position="105"/>
        <end position="125"/>
    </location>
</feature>
<name>A0ABS8UPT3_DATST</name>